<dbReference type="VEuPathDB" id="VectorBase:ISCW007720"/>
<sequence>MRLGIFLAVVFLGILHRASSVPHGVLPPNTYAVGHDTSLQVSKAPADECKNVSSSGSQKCGTKTVTHEKTVIPIEKTGKTEIINGENRGCPGDKARQLKGCADIGTTTKAPVTSPTTPPSRKDPVTKKPEQCNFNNCKLPNCTCESTKPPVDDIPQFVMLTFDDAVNQENMKFYQELLADPKRKNKASGCRIAATFFASGDYLDYPSVNELYRMGNEIALHSISHSIDPSPNYWNDLNTTGWEAEVVDERKMVEKYANVPAQDIRGLRGPFLFTGGDAGFRMLHRHFDYDCTLIHKRDGPDDDPVFPYTLDYGFQKPCMVHKCPNDTYPGLWTVPLNHLFRKYEEEGVDKYGPCAMADACHPAPETSSDTFEYLRFNFESFYNTNRAPFPVFIHEAWLINEERKKGYLRFVDWLLQKEDVYLVTVSEVIDFMREPKSRSSYAQRRCTKEDLPESTCPKQKTCHYPTTTLGKERYMRICGTNCPKNYPWVNNPDGN</sequence>
<evidence type="ECO:0000259" key="3">
    <source>
        <dbReference type="Pfam" id="PF01522"/>
    </source>
</evidence>
<proteinExistence type="predicted"/>
<dbReference type="GO" id="GO:0016810">
    <property type="term" value="F:hydrolase activity, acting on carbon-nitrogen (but not peptide) bonds"/>
    <property type="evidence" value="ECO:0007669"/>
    <property type="project" value="InterPro"/>
</dbReference>
<dbReference type="PANTHER" id="PTHR45985:SF8">
    <property type="entry name" value="CHITIN DEACETYLASE-LIKE 9, ISOFORM A"/>
    <property type="match status" value="1"/>
</dbReference>
<feature type="region of interest" description="Disordered" evidence="1">
    <location>
        <begin position="106"/>
        <end position="127"/>
    </location>
</feature>
<dbReference type="Gene3D" id="3.20.20.370">
    <property type="entry name" value="Glycoside hydrolase/deacetylase"/>
    <property type="match status" value="1"/>
</dbReference>
<organism evidence="4">
    <name type="scientific">Ixodes scapularis</name>
    <name type="common">Black-legged tick</name>
    <name type="synonym">Deer tick</name>
    <dbReference type="NCBI Taxonomy" id="6945"/>
    <lineage>
        <taxon>Eukaryota</taxon>
        <taxon>Metazoa</taxon>
        <taxon>Ecdysozoa</taxon>
        <taxon>Arthropoda</taxon>
        <taxon>Chelicerata</taxon>
        <taxon>Arachnida</taxon>
        <taxon>Acari</taxon>
        <taxon>Parasitiformes</taxon>
        <taxon>Ixodida</taxon>
        <taxon>Ixodoidea</taxon>
        <taxon>Ixodidae</taxon>
        <taxon>Ixodinae</taxon>
        <taxon>Ixodes</taxon>
    </lineage>
</organism>
<evidence type="ECO:0000256" key="2">
    <source>
        <dbReference type="SAM" id="SignalP"/>
    </source>
</evidence>
<accession>A0A4D5RR18</accession>
<feature type="chain" id="PRO_5020030804" evidence="2">
    <location>
        <begin position="21"/>
        <end position="495"/>
    </location>
</feature>
<dbReference type="InterPro" id="IPR011330">
    <property type="entry name" value="Glyco_hydro/deAcase_b/a-brl"/>
</dbReference>
<dbReference type="VEuPathDB" id="VectorBase:ISCI007720"/>
<keyword evidence="2" id="KW-0732">Signal</keyword>
<dbReference type="VEuPathDB" id="VectorBase:ISCI000083"/>
<evidence type="ECO:0000313" key="4">
    <source>
        <dbReference type="EMBL" id="MOY39752.1"/>
    </source>
</evidence>
<dbReference type="SUPFAM" id="SSF88713">
    <property type="entry name" value="Glycoside hydrolase/deacetylase"/>
    <property type="match status" value="1"/>
</dbReference>
<dbReference type="Pfam" id="PF01522">
    <property type="entry name" value="Polysacc_deac_1"/>
    <property type="match status" value="1"/>
</dbReference>
<dbReference type="GO" id="GO:0005975">
    <property type="term" value="P:carbohydrate metabolic process"/>
    <property type="evidence" value="ECO:0007669"/>
    <property type="project" value="InterPro"/>
</dbReference>
<dbReference type="VEuPathDB" id="VectorBase:ISCP_032090"/>
<feature type="compositionally biased region" description="Low complexity" evidence="1">
    <location>
        <begin position="106"/>
        <end position="115"/>
    </location>
</feature>
<dbReference type="VEuPathDB" id="VectorBase:ISCW000083"/>
<dbReference type="InterPro" id="IPR052740">
    <property type="entry name" value="CE4"/>
</dbReference>
<feature type="signal peptide" evidence="2">
    <location>
        <begin position="1"/>
        <end position="20"/>
    </location>
</feature>
<dbReference type="AlphaFoldDB" id="A0A4D5RR18"/>
<dbReference type="PANTHER" id="PTHR45985">
    <property type="match status" value="1"/>
</dbReference>
<feature type="domain" description="NodB homology" evidence="3">
    <location>
        <begin position="156"/>
        <end position="259"/>
    </location>
</feature>
<dbReference type="OrthoDB" id="504708at2759"/>
<name>A0A4D5RR18_IXOSC</name>
<reference evidence="4" key="1">
    <citation type="submission" date="2019-04" db="EMBL/GenBank/DDBJ databases">
        <title>An insight into the mialome of Ixodes scapularis.</title>
        <authorList>
            <person name="Ribeiro J.M."/>
            <person name="Mather T.N."/>
            <person name="Karim S."/>
        </authorList>
    </citation>
    <scope>NUCLEOTIDE SEQUENCE</scope>
</reference>
<evidence type="ECO:0000256" key="1">
    <source>
        <dbReference type="SAM" id="MobiDB-lite"/>
    </source>
</evidence>
<dbReference type="SMR" id="A0A4D5RR18"/>
<dbReference type="InterPro" id="IPR002509">
    <property type="entry name" value="NODB_dom"/>
</dbReference>
<protein>
    <submittedName>
        <fullName evidence="4">Putative peritrophic membrane chitin binding protein</fullName>
    </submittedName>
</protein>
<dbReference type="EMBL" id="GHJT01005781">
    <property type="protein sequence ID" value="MOY39752.1"/>
    <property type="molecule type" value="Transcribed_RNA"/>
</dbReference>